<protein>
    <submittedName>
        <fullName evidence="1">Uncharacterized protein</fullName>
    </submittedName>
</protein>
<sequence>MVVFTLAGMGGRITSIKLVLAGVMVRSILQNMEMPIAIIISIIVVKENVFSYKEEKLKVFWKEYVMYLVMKSIGILYKKLIGVAKIL</sequence>
<dbReference type="EMBL" id="FNFP01000006">
    <property type="protein sequence ID" value="SDL01275.1"/>
    <property type="molecule type" value="Genomic_DNA"/>
</dbReference>
<dbReference type="AlphaFoldDB" id="A0A1G9GL82"/>
<organism evidence="1 2">
    <name type="scientific">Natronincola ferrireducens</name>
    <dbReference type="NCBI Taxonomy" id="393762"/>
    <lineage>
        <taxon>Bacteria</taxon>
        <taxon>Bacillati</taxon>
        <taxon>Bacillota</taxon>
        <taxon>Clostridia</taxon>
        <taxon>Peptostreptococcales</taxon>
        <taxon>Natronincolaceae</taxon>
        <taxon>Natronincola</taxon>
    </lineage>
</organism>
<dbReference type="Proteomes" id="UP000198718">
    <property type="component" value="Unassembled WGS sequence"/>
</dbReference>
<proteinExistence type="predicted"/>
<evidence type="ECO:0000313" key="2">
    <source>
        <dbReference type="Proteomes" id="UP000198718"/>
    </source>
</evidence>
<gene>
    <name evidence="1" type="ORF">SAMN05660472_02457</name>
</gene>
<keyword evidence="2" id="KW-1185">Reference proteome</keyword>
<reference evidence="1 2" key="1">
    <citation type="submission" date="2016-10" db="EMBL/GenBank/DDBJ databases">
        <authorList>
            <person name="de Groot N.N."/>
        </authorList>
    </citation>
    <scope>NUCLEOTIDE SEQUENCE [LARGE SCALE GENOMIC DNA]</scope>
    <source>
        <strain evidence="1 2">DSM 18346</strain>
    </source>
</reference>
<name>A0A1G9GL82_9FIRM</name>
<accession>A0A1G9GL82</accession>
<evidence type="ECO:0000313" key="1">
    <source>
        <dbReference type="EMBL" id="SDL01275.1"/>
    </source>
</evidence>